<proteinExistence type="predicted"/>
<gene>
    <name evidence="1" type="ORF">LCGC14_2796740</name>
</gene>
<sequence>KQKWGRIIAISSIFGKEGGGRPWFNMAKSSQISMIKSLSLNKDLVRDGITFNTIAPGAIMIPDSGWEKEKNEDLLSFKKMVNEF</sequence>
<evidence type="ECO:0008006" key="2">
    <source>
        <dbReference type="Google" id="ProtNLM"/>
    </source>
</evidence>
<organism evidence="1">
    <name type="scientific">marine sediment metagenome</name>
    <dbReference type="NCBI Taxonomy" id="412755"/>
    <lineage>
        <taxon>unclassified sequences</taxon>
        <taxon>metagenomes</taxon>
        <taxon>ecological metagenomes</taxon>
    </lineage>
</organism>
<dbReference type="AlphaFoldDB" id="A0A0F9AXL2"/>
<dbReference type="Gene3D" id="3.40.50.720">
    <property type="entry name" value="NAD(P)-binding Rossmann-like Domain"/>
    <property type="match status" value="1"/>
</dbReference>
<accession>A0A0F9AXL2</accession>
<name>A0A0F9AXL2_9ZZZZ</name>
<evidence type="ECO:0000313" key="1">
    <source>
        <dbReference type="EMBL" id="KKK83104.1"/>
    </source>
</evidence>
<comment type="caution">
    <text evidence="1">The sequence shown here is derived from an EMBL/GenBank/DDBJ whole genome shotgun (WGS) entry which is preliminary data.</text>
</comment>
<feature type="non-terminal residue" evidence="1">
    <location>
        <position position="1"/>
    </location>
</feature>
<protein>
    <recommendedName>
        <fullName evidence="2">3-oxoacyl-ACP reductase</fullName>
    </recommendedName>
</protein>
<reference evidence="1" key="1">
    <citation type="journal article" date="2015" name="Nature">
        <title>Complex archaea that bridge the gap between prokaryotes and eukaryotes.</title>
        <authorList>
            <person name="Spang A."/>
            <person name="Saw J.H."/>
            <person name="Jorgensen S.L."/>
            <person name="Zaremba-Niedzwiedzka K."/>
            <person name="Martijn J."/>
            <person name="Lind A.E."/>
            <person name="van Eijk R."/>
            <person name="Schleper C."/>
            <person name="Guy L."/>
            <person name="Ettema T.J."/>
        </authorList>
    </citation>
    <scope>NUCLEOTIDE SEQUENCE</scope>
</reference>
<dbReference type="CDD" id="cd05233">
    <property type="entry name" value="SDR_c"/>
    <property type="match status" value="1"/>
</dbReference>
<dbReference type="InterPro" id="IPR036291">
    <property type="entry name" value="NAD(P)-bd_dom_sf"/>
</dbReference>
<dbReference type="SUPFAM" id="SSF51735">
    <property type="entry name" value="NAD(P)-binding Rossmann-fold domains"/>
    <property type="match status" value="1"/>
</dbReference>
<dbReference type="EMBL" id="LAZR01052375">
    <property type="protein sequence ID" value="KKK83104.1"/>
    <property type="molecule type" value="Genomic_DNA"/>
</dbReference>